<reference evidence="2" key="1">
    <citation type="journal article" date="2019" name="Sci. Rep.">
        <title>Draft genome of Tanacetum cinerariifolium, the natural source of mosquito coil.</title>
        <authorList>
            <person name="Yamashiro T."/>
            <person name="Shiraishi A."/>
            <person name="Satake H."/>
            <person name="Nakayama K."/>
        </authorList>
    </citation>
    <scope>NUCLEOTIDE SEQUENCE</scope>
</reference>
<proteinExistence type="predicted"/>
<comment type="caution">
    <text evidence="2">The sequence shown here is derived from an EMBL/GenBank/DDBJ whole genome shotgun (WGS) entry which is preliminary data.</text>
</comment>
<dbReference type="EMBL" id="BKCJ010357850">
    <property type="protein sequence ID" value="GFA02766.1"/>
    <property type="molecule type" value="Genomic_DNA"/>
</dbReference>
<evidence type="ECO:0000256" key="1">
    <source>
        <dbReference type="SAM" id="MobiDB-lite"/>
    </source>
</evidence>
<dbReference type="AlphaFoldDB" id="A0A699J175"/>
<evidence type="ECO:0000313" key="2">
    <source>
        <dbReference type="EMBL" id="GFA02766.1"/>
    </source>
</evidence>
<name>A0A699J175_TANCI</name>
<sequence>MVASIAMWSMRASQDEINVYEAYATQENLFSLKVNYAGCFTELLGWRYVNGDFAYFDCIDIDEFSVHELNDMVKKIGNDEDVRRMAEYIRLGYNMIEVFIKHDKTIVFAYIDDAYNTLKHMCLIMEIPEGVSPINASPVSKMKPKRPRICAKKLMLGWKQNDANVIGEGSSRLKDGESSQPNTANPATKTDFANDLYSAFDPYLEVEDFDPFFGLDSEPIDATIARNECVGKGKAVALDDYQIHVEANKTIENEIADGNSNGDTSESSEHDDFVDTDNQLVDAKVDMDHFDTTNAKTMGNDGTPEFNANGVFDIGIDVIDTEEFESASDEDGIERIRSRKMKQLKK</sequence>
<feature type="compositionally biased region" description="Polar residues" evidence="1">
    <location>
        <begin position="178"/>
        <end position="188"/>
    </location>
</feature>
<organism evidence="2">
    <name type="scientific">Tanacetum cinerariifolium</name>
    <name type="common">Dalmatian daisy</name>
    <name type="synonym">Chrysanthemum cinerariifolium</name>
    <dbReference type="NCBI Taxonomy" id="118510"/>
    <lineage>
        <taxon>Eukaryota</taxon>
        <taxon>Viridiplantae</taxon>
        <taxon>Streptophyta</taxon>
        <taxon>Embryophyta</taxon>
        <taxon>Tracheophyta</taxon>
        <taxon>Spermatophyta</taxon>
        <taxon>Magnoliopsida</taxon>
        <taxon>eudicotyledons</taxon>
        <taxon>Gunneridae</taxon>
        <taxon>Pentapetalae</taxon>
        <taxon>asterids</taxon>
        <taxon>campanulids</taxon>
        <taxon>Asterales</taxon>
        <taxon>Asteraceae</taxon>
        <taxon>Asteroideae</taxon>
        <taxon>Anthemideae</taxon>
        <taxon>Anthemidinae</taxon>
        <taxon>Tanacetum</taxon>
    </lineage>
</organism>
<protein>
    <submittedName>
        <fullName evidence="2">Uncharacterized protein</fullName>
    </submittedName>
</protein>
<gene>
    <name evidence="2" type="ORF">Tci_574738</name>
</gene>
<feature type="region of interest" description="Disordered" evidence="1">
    <location>
        <begin position="167"/>
        <end position="190"/>
    </location>
</feature>
<accession>A0A699J175</accession>